<evidence type="ECO:0000313" key="4">
    <source>
        <dbReference type="Proteomes" id="UP000012065"/>
    </source>
</evidence>
<evidence type="ECO:0000256" key="1">
    <source>
        <dbReference type="SAM" id="MobiDB-lite"/>
    </source>
</evidence>
<evidence type="ECO:0000313" key="3">
    <source>
        <dbReference type="EMBL" id="CCO35919.1"/>
    </source>
</evidence>
<dbReference type="AlphaFoldDB" id="M5C989"/>
<feature type="region of interest" description="Disordered" evidence="1">
    <location>
        <begin position="1"/>
        <end position="29"/>
    </location>
</feature>
<evidence type="ECO:0000259" key="2">
    <source>
        <dbReference type="Pfam" id="PF20236"/>
    </source>
</evidence>
<dbReference type="EMBL" id="CAOJ01015269">
    <property type="protein sequence ID" value="CCO35919.1"/>
    <property type="molecule type" value="Genomic_DNA"/>
</dbReference>
<comment type="caution">
    <text evidence="3">The sequence shown here is derived from an EMBL/GenBank/DDBJ whole genome shotgun (WGS) entry which is preliminary data.</text>
</comment>
<protein>
    <recommendedName>
        <fullName evidence="2">DUF6593 domain-containing protein</fullName>
    </recommendedName>
</protein>
<accession>M5C989</accession>
<dbReference type="Pfam" id="PF20236">
    <property type="entry name" value="DUF6593"/>
    <property type="match status" value="1"/>
</dbReference>
<feature type="domain" description="DUF6593" evidence="2">
    <location>
        <begin position="56"/>
        <end position="175"/>
    </location>
</feature>
<reference evidence="3 4" key="1">
    <citation type="journal article" date="2013" name="J. Biotechnol.">
        <title>Establishment and interpretation of the genome sequence of the phytopathogenic fungus Rhizoctonia solani AG1-IB isolate 7/3/14.</title>
        <authorList>
            <person name="Wibberg D.W."/>
            <person name="Jelonek L.J."/>
            <person name="Rupp O.R."/>
            <person name="Hennig M.H."/>
            <person name="Eikmeyer F.E."/>
            <person name="Goesmann A.G."/>
            <person name="Hartmann A.H."/>
            <person name="Borriss R.B."/>
            <person name="Grosch R.G."/>
            <person name="Puehler A.P."/>
            <person name="Schlueter A.S."/>
        </authorList>
    </citation>
    <scope>NUCLEOTIDE SEQUENCE [LARGE SCALE GENOMIC DNA]</scope>
    <source>
        <strain evidence="4">AG1-IB / isolate 7/3/14</strain>
    </source>
</reference>
<dbReference type="Proteomes" id="UP000012065">
    <property type="component" value="Unassembled WGS sequence"/>
</dbReference>
<gene>
    <name evidence="3" type="ORF">BN14_10040</name>
</gene>
<feature type="region of interest" description="Disordered" evidence="1">
    <location>
        <begin position="197"/>
        <end position="226"/>
    </location>
</feature>
<sequence>MPPSTIMHGGTLPLNSFSFRPKSKSRTSPPHEFTWELMLDSTRLLSGLLKSYGNVVEYAIATSGSKTVISHPSRSTNVAVIEWKEGWVETEELRINQNEWMDVSKWTSSQAHVFKKWGKNPEILWEVKGGEWEATNTKKQVLAAFVVRRGALGTRIELTDLGRPFADALVLTGILTVTGEEEWRWHTFLQARRDQIEGRSAAVPEPEPGTRADGPSAQLPEETPPTYREAPFTRPLGPLLGLSSVSTDTENGLSLPTDRPLKLTLASRHPLNGTWYEDDHPVVLFIRL</sequence>
<proteinExistence type="predicted"/>
<organism evidence="3 4">
    <name type="scientific">Thanatephorus cucumeris (strain AG1-IB / isolate 7/3/14)</name>
    <name type="common">Lettuce bottom rot fungus</name>
    <name type="synonym">Rhizoctonia solani</name>
    <dbReference type="NCBI Taxonomy" id="1108050"/>
    <lineage>
        <taxon>Eukaryota</taxon>
        <taxon>Fungi</taxon>
        <taxon>Dikarya</taxon>
        <taxon>Basidiomycota</taxon>
        <taxon>Agaricomycotina</taxon>
        <taxon>Agaricomycetes</taxon>
        <taxon>Cantharellales</taxon>
        <taxon>Ceratobasidiaceae</taxon>
        <taxon>Rhizoctonia</taxon>
        <taxon>Rhizoctonia solani AG-1</taxon>
    </lineage>
</organism>
<name>M5C989_THACB</name>
<dbReference type="HOGENOM" id="CLU_084295_0_0_1"/>
<dbReference type="InterPro" id="IPR046528">
    <property type="entry name" value="DUF6593"/>
</dbReference>